<feature type="domain" description="6-phosphofructo-2-kinase" evidence="8">
    <location>
        <begin position="3"/>
        <end position="215"/>
    </location>
</feature>
<keyword evidence="3" id="KW-0547">Nucleotide-binding</keyword>
<dbReference type="STRING" id="86630.A0A367JRH1"/>
<evidence type="ECO:0000256" key="5">
    <source>
        <dbReference type="ARBA" id="ARBA00022840"/>
    </source>
</evidence>
<dbReference type="GO" id="GO:0003873">
    <property type="term" value="F:6-phosphofructo-2-kinase activity"/>
    <property type="evidence" value="ECO:0007669"/>
    <property type="project" value="InterPro"/>
</dbReference>
<dbReference type="EMBL" id="PJQL01000818">
    <property type="protein sequence ID" value="RCH92506.1"/>
    <property type="molecule type" value="Genomic_DNA"/>
</dbReference>
<dbReference type="InterPro" id="IPR013078">
    <property type="entry name" value="His_Pase_superF_clade-1"/>
</dbReference>
<comment type="caution">
    <text evidence="9">The sequence shown here is derived from an EMBL/GenBank/DDBJ whole genome shotgun (WGS) entry which is preliminary data.</text>
</comment>
<name>A0A367JRH1_RHIAZ</name>
<dbReference type="GO" id="GO:0005524">
    <property type="term" value="F:ATP binding"/>
    <property type="evidence" value="ECO:0007669"/>
    <property type="project" value="UniProtKB-KW"/>
</dbReference>
<dbReference type="Proteomes" id="UP000252139">
    <property type="component" value="Unassembled WGS sequence"/>
</dbReference>
<dbReference type="PANTHER" id="PTHR10606:SF44">
    <property type="entry name" value="6-PHOSPHOFRUCTO 2-KINASE_FRUCTOSE 2,6-BISPHOSPHATASE LONG FORM"/>
    <property type="match status" value="1"/>
</dbReference>
<evidence type="ECO:0000259" key="8">
    <source>
        <dbReference type="Pfam" id="PF01591"/>
    </source>
</evidence>
<keyword evidence="10" id="KW-1185">Reference proteome</keyword>
<dbReference type="InterPro" id="IPR027417">
    <property type="entry name" value="P-loop_NTPase"/>
</dbReference>
<gene>
    <name evidence="9" type="primary">FBP26_2</name>
    <name evidence="9" type="ORF">CU097_010394</name>
</gene>
<proteinExistence type="inferred from homology"/>
<dbReference type="SMART" id="SM00855">
    <property type="entry name" value="PGAM"/>
    <property type="match status" value="1"/>
</dbReference>
<sequence length="460" mass="53088">MNTSSNFRIACVMVGLPARGKTYVAYKVCRYLNWLGIKTQIFSVGNYRRQIAGLHPPPTFFDIHNQDGMKKRHEAAEIALNDMIKWYLEEDGIAGIFDATNSTKQDREWIHRELTKLDVQVLFIESICDDPKIIMSNIKDVKLSSPDYENLDPETATEDYMKRINHYEAFYETITEEDLTYIKLINVGSQYIINMIRGYLESRIVYYLMNLHTRPKRIWFSRHGESLYNLEDRIGGDSGLSPRGEQYALKLPEIVKQNIGDRPLTVWTSTMKRTIQTARHLDFPKKQWKALDELDTGVCDGMTYDEIAAKYPEDFARRDEDKFNYRYRGGESYRDLVLRLEPVIMDLERHENILIISHQATIRCMYAYFMGLSHEELPYARIPLHTIIELRPKAFSCEEKLYKVDVGAVDTFRPKGQGARVLKNDTFVCESVGASGEVSDGSKPILPISPIASKTLTNEA</sequence>
<dbReference type="PRINTS" id="PR00991">
    <property type="entry name" value="6PFRUCTKNASE"/>
</dbReference>
<protein>
    <recommendedName>
        <fullName evidence="2">fructose-2,6-bisphosphate 2-phosphatase</fullName>
        <ecNumber evidence="2">3.1.3.46</ecNumber>
    </recommendedName>
</protein>
<dbReference type="FunFam" id="3.40.50.1240:FF:000005">
    <property type="entry name" value="GpmB, Fructose-2,6-bisphosphatase"/>
    <property type="match status" value="1"/>
</dbReference>
<reference evidence="9 10" key="1">
    <citation type="journal article" date="2018" name="G3 (Bethesda)">
        <title>Phylogenetic and Phylogenomic Definition of Rhizopus Species.</title>
        <authorList>
            <person name="Gryganskyi A.P."/>
            <person name="Golan J."/>
            <person name="Dolatabadi S."/>
            <person name="Mondo S."/>
            <person name="Robb S."/>
            <person name="Idnurm A."/>
            <person name="Muszewska A."/>
            <person name="Steczkiewicz K."/>
            <person name="Masonjones S."/>
            <person name="Liao H.L."/>
            <person name="Gajdeczka M.T."/>
            <person name="Anike F."/>
            <person name="Vuek A."/>
            <person name="Anishchenko I.M."/>
            <person name="Voigt K."/>
            <person name="de Hoog G.S."/>
            <person name="Smith M.E."/>
            <person name="Heitman J."/>
            <person name="Vilgalys R."/>
            <person name="Stajich J.E."/>
        </authorList>
    </citation>
    <scope>NUCLEOTIDE SEQUENCE [LARGE SCALE GENOMIC DNA]</scope>
    <source>
        <strain evidence="9 10">CBS 357.93</strain>
    </source>
</reference>
<evidence type="ECO:0000256" key="7">
    <source>
        <dbReference type="PIRSR" id="PIRSR613078-2"/>
    </source>
</evidence>
<dbReference type="InterPro" id="IPR003094">
    <property type="entry name" value="6Pfruct_kin"/>
</dbReference>
<dbReference type="OrthoDB" id="267323at2759"/>
<dbReference type="GO" id="GO:0004331">
    <property type="term" value="F:fructose-2,6-bisphosphate 2-phosphatase activity"/>
    <property type="evidence" value="ECO:0007669"/>
    <property type="project" value="UniProtKB-EC"/>
</dbReference>
<feature type="active site" description="Tele-phosphohistidine intermediate" evidence="6">
    <location>
        <position position="223"/>
    </location>
</feature>
<dbReference type="Gene3D" id="3.40.50.1240">
    <property type="entry name" value="Phosphoglycerate mutase-like"/>
    <property type="match status" value="1"/>
</dbReference>
<dbReference type="SUPFAM" id="SSF53254">
    <property type="entry name" value="Phosphoglycerate mutase-like"/>
    <property type="match status" value="1"/>
</dbReference>
<evidence type="ECO:0000313" key="10">
    <source>
        <dbReference type="Proteomes" id="UP000252139"/>
    </source>
</evidence>
<dbReference type="EC" id="3.1.3.46" evidence="2"/>
<dbReference type="Gene3D" id="3.40.50.300">
    <property type="entry name" value="P-loop containing nucleotide triphosphate hydrolases"/>
    <property type="match status" value="1"/>
</dbReference>
<evidence type="ECO:0000256" key="4">
    <source>
        <dbReference type="ARBA" id="ARBA00022801"/>
    </source>
</evidence>
<dbReference type="CDD" id="cd07067">
    <property type="entry name" value="HP_PGM_like"/>
    <property type="match status" value="1"/>
</dbReference>
<dbReference type="PIRSF" id="PIRSF000709">
    <property type="entry name" value="6PFK_2-Ptase"/>
    <property type="match status" value="1"/>
</dbReference>
<comment type="similarity">
    <text evidence="1">In the C-terminal section; belongs to the phosphoglycerate mutase family.</text>
</comment>
<keyword evidence="4" id="KW-0378">Hydrolase</keyword>
<dbReference type="SUPFAM" id="SSF52540">
    <property type="entry name" value="P-loop containing nucleoside triphosphate hydrolases"/>
    <property type="match status" value="1"/>
</dbReference>
<accession>A0A367JRH1</accession>
<dbReference type="Pfam" id="PF01591">
    <property type="entry name" value="6PF2K"/>
    <property type="match status" value="1"/>
</dbReference>
<evidence type="ECO:0000256" key="6">
    <source>
        <dbReference type="PIRSR" id="PIRSR613078-1"/>
    </source>
</evidence>
<dbReference type="PANTHER" id="PTHR10606">
    <property type="entry name" value="6-PHOSPHOFRUCTO-2-KINASE/FRUCTOSE-2,6-BISPHOSPHATASE"/>
    <property type="match status" value="1"/>
</dbReference>
<evidence type="ECO:0000256" key="1">
    <source>
        <dbReference type="ARBA" id="ARBA00008408"/>
    </source>
</evidence>
<evidence type="ECO:0000256" key="3">
    <source>
        <dbReference type="ARBA" id="ARBA00022741"/>
    </source>
</evidence>
<evidence type="ECO:0000256" key="2">
    <source>
        <dbReference type="ARBA" id="ARBA00013067"/>
    </source>
</evidence>
<evidence type="ECO:0000313" key="9">
    <source>
        <dbReference type="EMBL" id="RCH92506.1"/>
    </source>
</evidence>
<dbReference type="GO" id="GO:0006003">
    <property type="term" value="P:fructose 2,6-bisphosphate metabolic process"/>
    <property type="evidence" value="ECO:0007669"/>
    <property type="project" value="InterPro"/>
</dbReference>
<dbReference type="GO" id="GO:0006000">
    <property type="term" value="P:fructose metabolic process"/>
    <property type="evidence" value="ECO:0007669"/>
    <property type="project" value="InterPro"/>
</dbReference>
<feature type="binding site" evidence="7">
    <location>
        <position position="273"/>
    </location>
    <ligand>
        <name>substrate</name>
    </ligand>
</feature>
<dbReference type="InterPro" id="IPR013079">
    <property type="entry name" value="6Phosfructo_kin"/>
</dbReference>
<dbReference type="InterPro" id="IPR029033">
    <property type="entry name" value="His_PPase_superfam"/>
</dbReference>
<dbReference type="AlphaFoldDB" id="A0A367JRH1"/>
<organism evidence="9 10">
    <name type="scientific">Rhizopus azygosporus</name>
    <name type="common">Rhizopus microsporus var. azygosporus</name>
    <dbReference type="NCBI Taxonomy" id="86630"/>
    <lineage>
        <taxon>Eukaryota</taxon>
        <taxon>Fungi</taxon>
        <taxon>Fungi incertae sedis</taxon>
        <taxon>Mucoromycota</taxon>
        <taxon>Mucoromycotina</taxon>
        <taxon>Mucoromycetes</taxon>
        <taxon>Mucorales</taxon>
        <taxon>Mucorineae</taxon>
        <taxon>Rhizopodaceae</taxon>
        <taxon>Rhizopus</taxon>
    </lineage>
</organism>
<feature type="binding site" evidence="7">
    <location>
        <begin position="222"/>
        <end position="229"/>
    </location>
    <ligand>
        <name>substrate</name>
    </ligand>
</feature>
<dbReference type="GO" id="GO:0005829">
    <property type="term" value="C:cytosol"/>
    <property type="evidence" value="ECO:0007669"/>
    <property type="project" value="TreeGrafter"/>
</dbReference>
<dbReference type="FunFam" id="3.40.50.300:FF:000644">
    <property type="entry name" value="GpmB, Fructose-2,6-bisphosphatase"/>
    <property type="match status" value="1"/>
</dbReference>
<keyword evidence="5" id="KW-0067">ATP-binding</keyword>
<dbReference type="Pfam" id="PF00300">
    <property type="entry name" value="His_Phos_1"/>
    <property type="match status" value="1"/>
</dbReference>
<feature type="active site" description="Proton donor/acceptor" evidence="6">
    <location>
        <position position="293"/>
    </location>
</feature>